<comment type="caution">
    <text evidence="1">The sequence shown here is derived from an EMBL/GenBank/DDBJ whole genome shotgun (WGS) entry which is preliminary data.</text>
</comment>
<dbReference type="EMBL" id="JAAMPC010000009">
    <property type="protein sequence ID" value="KAG2292100.1"/>
    <property type="molecule type" value="Genomic_DNA"/>
</dbReference>
<organism evidence="1 2">
    <name type="scientific">Brassica carinata</name>
    <name type="common">Ethiopian mustard</name>
    <name type="synonym">Abyssinian cabbage</name>
    <dbReference type="NCBI Taxonomy" id="52824"/>
    <lineage>
        <taxon>Eukaryota</taxon>
        <taxon>Viridiplantae</taxon>
        <taxon>Streptophyta</taxon>
        <taxon>Embryophyta</taxon>
        <taxon>Tracheophyta</taxon>
        <taxon>Spermatophyta</taxon>
        <taxon>Magnoliopsida</taxon>
        <taxon>eudicotyledons</taxon>
        <taxon>Gunneridae</taxon>
        <taxon>Pentapetalae</taxon>
        <taxon>rosids</taxon>
        <taxon>malvids</taxon>
        <taxon>Brassicales</taxon>
        <taxon>Brassicaceae</taxon>
        <taxon>Brassiceae</taxon>
        <taxon>Brassica</taxon>
    </lineage>
</organism>
<name>A0A8X7RPZ2_BRACI</name>
<evidence type="ECO:0000313" key="2">
    <source>
        <dbReference type="Proteomes" id="UP000886595"/>
    </source>
</evidence>
<sequence length="85" mass="8810">MDPTLASSSQLLELSLYSSTITTPSNVAAINFLLHGSSPETLHLVLSAFAIFGIKPPSCLCSVVAGSPSSLTRSGEKIARATSME</sequence>
<dbReference type="Proteomes" id="UP000886595">
    <property type="component" value="Unassembled WGS sequence"/>
</dbReference>
<evidence type="ECO:0000313" key="1">
    <source>
        <dbReference type="EMBL" id="KAG2292100.1"/>
    </source>
</evidence>
<protein>
    <submittedName>
        <fullName evidence="1">Uncharacterized protein</fullName>
    </submittedName>
</protein>
<gene>
    <name evidence="1" type="ORF">Bca52824_038769</name>
</gene>
<dbReference type="AlphaFoldDB" id="A0A8X7RPZ2"/>
<proteinExistence type="predicted"/>
<keyword evidence="2" id="KW-1185">Reference proteome</keyword>
<accession>A0A8X7RPZ2</accession>
<reference evidence="1 2" key="1">
    <citation type="submission" date="2020-02" db="EMBL/GenBank/DDBJ databases">
        <authorList>
            <person name="Ma Q."/>
            <person name="Huang Y."/>
            <person name="Song X."/>
            <person name="Pei D."/>
        </authorList>
    </citation>
    <scope>NUCLEOTIDE SEQUENCE [LARGE SCALE GENOMIC DNA]</scope>
    <source>
        <strain evidence="1">Sxm20200214</strain>
        <tissue evidence="1">Leaf</tissue>
    </source>
</reference>